<comment type="caution">
    <text evidence="2">The sequence shown here is derived from an EMBL/GenBank/DDBJ whole genome shotgun (WGS) entry which is preliminary data.</text>
</comment>
<sequence>MFMYMTLKKISKKTKSFIRSVPVMGNFIIHSREKFRSIKPGGPYWTYNFKAKQFHKLVKKISHLMPNDTYSIMINKNKQTFIVLQNGLKFFWDPKNTLSLLGMPLRGNYEPDCTFLVERLIKNGDTVFDIGGNFGWYTCYFAKYVGDNGKVYTFEPTDTVMELEKNVLLNGYSDRVVINRAACGNEEGFTKLFVPSKLGTAFASLRPHPYEDNQRFYQIEVPIRKLDDYCKLNHVEKIDFIKLDIEGGELLALKGAEKVLREISPIILLEIQQYHTKLFGYMPVDLLYYLEGFGYTVFEIDSKEFGVLKQLKDFDQSSNINFLAVKNISVIKQCGLTIKNK</sequence>
<dbReference type="InterPro" id="IPR052514">
    <property type="entry name" value="SAM-dependent_MTase"/>
</dbReference>
<dbReference type="Pfam" id="PF05050">
    <property type="entry name" value="Methyltransf_21"/>
    <property type="match status" value="1"/>
</dbReference>
<reference evidence="2" key="1">
    <citation type="submission" date="2017-02" db="EMBL/GenBank/DDBJ databases">
        <title>Delving into the versatile metabolic prowess of the omnipresent phylum Bacteroidetes.</title>
        <authorList>
            <person name="Nobu M.K."/>
            <person name="Mei R."/>
            <person name="Narihiro T."/>
            <person name="Kuroda K."/>
            <person name="Liu W.-T."/>
        </authorList>
    </citation>
    <scope>NUCLEOTIDE SEQUENCE</scope>
    <source>
        <strain evidence="2">ADurb.Bin131</strain>
    </source>
</reference>
<dbReference type="EMBL" id="MWDQ01000087">
    <property type="protein sequence ID" value="OQB73292.1"/>
    <property type="molecule type" value="Genomic_DNA"/>
</dbReference>
<dbReference type="InterPro" id="IPR029063">
    <property type="entry name" value="SAM-dependent_MTases_sf"/>
</dbReference>
<protein>
    <recommendedName>
        <fullName evidence="1">Methyltransferase FkbM domain-containing protein</fullName>
    </recommendedName>
</protein>
<dbReference type="NCBIfam" id="TIGR01444">
    <property type="entry name" value="fkbM_fam"/>
    <property type="match status" value="1"/>
</dbReference>
<proteinExistence type="predicted"/>
<dbReference type="AlphaFoldDB" id="A0A1V6C8Q3"/>
<evidence type="ECO:0000259" key="1">
    <source>
        <dbReference type="Pfam" id="PF05050"/>
    </source>
</evidence>
<accession>A0A1V6C8Q3</accession>
<dbReference type="Proteomes" id="UP000485562">
    <property type="component" value="Unassembled WGS sequence"/>
</dbReference>
<dbReference type="PANTHER" id="PTHR34203:SF15">
    <property type="entry name" value="SLL1173 PROTEIN"/>
    <property type="match status" value="1"/>
</dbReference>
<dbReference type="Gene3D" id="3.40.50.150">
    <property type="entry name" value="Vaccinia Virus protein VP39"/>
    <property type="match status" value="1"/>
</dbReference>
<dbReference type="InterPro" id="IPR006342">
    <property type="entry name" value="FkbM_mtfrase"/>
</dbReference>
<dbReference type="SUPFAM" id="SSF53335">
    <property type="entry name" value="S-adenosyl-L-methionine-dependent methyltransferases"/>
    <property type="match status" value="1"/>
</dbReference>
<evidence type="ECO:0000313" key="2">
    <source>
        <dbReference type="EMBL" id="OQB73292.1"/>
    </source>
</evidence>
<dbReference type="PANTHER" id="PTHR34203">
    <property type="entry name" value="METHYLTRANSFERASE, FKBM FAMILY PROTEIN"/>
    <property type="match status" value="1"/>
</dbReference>
<organism evidence="2">
    <name type="scientific">candidate division TA06 bacterium ADurb.Bin131</name>
    <dbReference type="NCBI Taxonomy" id="1852827"/>
    <lineage>
        <taxon>Bacteria</taxon>
        <taxon>Bacteria division TA06</taxon>
    </lineage>
</organism>
<name>A0A1V6C8Q3_UNCT6</name>
<feature type="domain" description="Methyltransferase FkbM" evidence="1">
    <location>
        <begin position="129"/>
        <end position="296"/>
    </location>
</feature>
<gene>
    <name evidence="2" type="ORF">BWX89_01026</name>
</gene>